<sequence>MPSFDLASLGGVPIFSTAVAADHGMSGRTLHQLTAKDILTRLLHGWYTALAIVGDEHRHLLTALAAVAQLDERCVASHHSALVLHGLPVHQVDLRRVYLERSDRSHGRTRTGVVVRSGRSLRAEAQVEGWARPVPTVSVADACILSGAEHGATTGLVAADAALRRGLCDMTQLAAAIDRAKGYPGIEGVRAIMRHADGRHESPGETLTGVRLRATGLNFEPQVEIETRTGTYRVDFLDRERRLIAEFDGLSKYATAEDLVAEKIREDSLRALGYTIVRIVWRDLFDETAVAAKIHAALVSQQSGHTGAEVPITAPGNFPRGLAGT</sequence>
<accession>A0A560WCR7</accession>
<keyword evidence="3" id="KW-0255">Endonuclease</keyword>
<keyword evidence="3" id="KW-0540">Nuclease</keyword>
<protein>
    <submittedName>
        <fullName evidence="3">Very-short-patch-repair endonuclease</fullName>
    </submittedName>
</protein>
<comment type="caution">
    <text evidence="3">The sequence shown here is derived from an EMBL/GenBank/DDBJ whole genome shotgun (WGS) entry which is preliminary data.</text>
</comment>
<dbReference type="InterPro" id="IPR007569">
    <property type="entry name" value="DUF559"/>
</dbReference>
<dbReference type="RefSeq" id="WP_144856212.1">
    <property type="nucleotide sequence ID" value="NZ_BAAAYT010000007.1"/>
</dbReference>
<keyword evidence="3" id="KW-0378">Hydrolase</keyword>
<gene>
    <name evidence="3" type="ORF">FB557_0989</name>
</gene>
<keyword evidence="4" id="KW-1185">Reference proteome</keyword>
<proteinExistence type="predicted"/>
<dbReference type="Pfam" id="PF04480">
    <property type="entry name" value="DUF559"/>
    <property type="match status" value="1"/>
</dbReference>
<evidence type="ECO:0000256" key="1">
    <source>
        <dbReference type="SAM" id="MobiDB-lite"/>
    </source>
</evidence>
<feature type="domain" description="DUF559" evidence="2">
    <location>
        <begin position="215"/>
        <end position="297"/>
    </location>
</feature>
<dbReference type="EMBL" id="VIUW01000002">
    <property type="protein sequence ID" value="TWD15479.1"/>
    <property type="molecule type" value="Genomic_DNA"/>
</dbReference>
<evidence type="ECO:0000259" key="2">
    <source>
        <dbReference type="Pfam" id="PF04480"/>
    </source>
</evidence>
<dbReference type="InterPro" id="IPR011335">
    <property type="entry name" value="Restrct_endonuc-II-like"/>
</dbReference>
<name>A0A560WCR7_9MICO</name>
<dbReference type="OrthoDB" id="5176673at2"/>
<organism evidence="3 4">
    <name type="scientific">Marihabitans asiaticum</name>
    <dbReference type="NCBI Taxonomy" id="415218"/>
    <lineage>
        <taxon>Bacteria</taxon>
        <taxon>Bacillati</taxon>
        <taxon>Actinomycetota</taxon>
        <taxon>Actinomycetes</taxon>
        <taxon>Micrococcales</taxon>
        <taxon>Intrasporangiaceae</taxon>
        <taxon>Marihabitans</taxon>
    </lineage>
</organism>
<evidence type="ECO:0000313" key="4">
    <source>
        <dbReference type="Proteomes" id="UP000315628"/>
    </source>
</evidence>
<reference evidence="3 4" key="1">
    <citation type="submission" date="2019-06" db="EMBL/GenBank/DDBJ databases">
        <title>Sequencing the genomes of 1000 actinobacteria strains.</title>
        <authorList>
            <person name="Klenk H.-P."/>
        </authorList>
    </citation>
    <scope>NUCLEOTIDE SEQUENCE [LARGE SCALE GENOMIC DNA]</scope>
    <source>
        <strain evidence="3 4">DSM 18935</strain>
    </source>
</reference>
<dbReference type="AlphaFoldDB" id="A0A560WCR7"/>
<dbReference type="GO" id="GO:0004519">
    <property type="term" value="F:endonuclease activity"/>
    <property type="evidence" value="ECO:0007669"/>
    <property type="project" value="UniProtKB-KW"/>
</dbReference>
<evidence type="ECO:0000313" key="3">
    <source>
        <dbReference type="EMBL" id="TWD15479.1"/>
    </source>
</evidence>
<dbReference type="Proteomes" id="UP000315628">
    <property type="component" value="Unassembled WGS sequence"/>
</dbReference>
<dbReference type="SUPFAM" id="SSF52980">
    <property type="entry name" value="Restriction endonuclease-like"/>
    <property type="match status" value="1"/>
</dbReference>
<dbReference type="Gene3D" id="3.40.960.10">
    <property type="entry name" value="VSR Endonuclease"/>
    <property type="match status" value="1"/>
</dbReference>
<feature type="region of interest" description="Disordered" evidence="1">
    <location>
        <begin position="305"/>
        <end position="325"/>
    </location>
</feature>